<evidence type="ECO:0000256" key="2">
    <source>
        <dbReference type="ARBA" id="ARBA00007193"/>
    </source>
</evidence>
<evidence type="ECO:0000256" key="11">
    <source>
        <dbReference type="ARBA" id="ARBA00023201"/>
    </source>
</evidence>
<evidence type="ECO:0000256" key="1">
    <source>
        <dbReference type="ARBA" id="ARBA00004141"/>
    </source>
</evidence>
<keyword evidence="9 14" id="KW-0472">Membrane</keyword>
<keyword evidence="4 13" id="KW-0894">Sodium channel</keyword>
<keyword evidence="10" id="KW-0325">Glycoprotein</keyword>
<evidence type="ECO:0000313" key="15">
    <source>
        <dbReference type="EMBL" id="VDK47378.1"/>
    </source>
</evidence>
<comment type="subcellular location">
    <subcellularLocation>
        <location evidence="1">Membrane</location>
        <topology evidence="1">Multi-pass membrane protein</topology>
    </subcellularLocation>
</comment>
<keyword evidence="6 14" id="KW-1133">Transmembrane helix</keyword>
<evidence type="ECO:0000256" key="4">
    <source>
        <dbReference type="ARBA" id="ARBA00022461"/>
    </source>
</evidence>
<keyword evidence="5 13" id="KW-0812">Transmembrane</keyword>
<feature type="transmembrane region" description="Helical" evidence="14">
    <location>
        <begin position="57"/>
        <end position="77"/>
    </location>
</feature>
<dbReference type="GO" id="GO:0016020">
    <property type="term" value="C:membrane"/>
    <property type="evidence" value="ECO:0007669"/>
    <property type="project" value="UniProtKB-SubCell"/>
</dbReference>
<evidence type="ECO:0000256" key="6">
    <source>
        <dbReference type="ARBA" id="ARBA00022989"/>
    </source>
</evidence>
<dbReference type="OrthoDB" id="5874059at2759"/>
<evidence type="ECO:0000256" key="13">
    <source>
        <dbReference type="RuleBase" id="RU000679"/>
    </source>
</evidence>
<dbReference type="InterPro" id="IPR001873">
    <property type="entry name" value="ENaC"/>
</dbReference>
<keyword evidence="12 13" id="KW-0407">Ion channel</keyword>
<keyword evidence="11 13" id="KW-0739">Sodium transport</keyword>
<dbReference type="Pfam" id="PF00858">
    <property type="entry name" value="ASC"/>
    <property type="match status" value="1"/>
</dbReference>
<dbReference type="Proteomes" id="UP000271889">
    <property type="component" value="Unassembled WGS sequence"/>
</dbReference>
<proteinExistence type="inferred from homology"/>
<accession>A0A3P6RZI8</accession>
<evidence type="ECO:0000256" key="12">
    <source>
        <dbReference type="ARBA" id="ARBA00023303"/>
    </source>
</evidence>
<evidence type="ECO:0000256" key="14">
    <source>
        <dbReference type="SAM" id="Phobius"/>
    </source>
</evidence>
<keyword evidence="7" id="KW-0915">Sodium</keyword>
<organism evidence="15 16">
    <name type="scientific">Cylicostephanus goldi</name>
    <name type="common">Nematode worm</name>
    <dbReference type="NCBI Taxonomy" id="71465"/>
    <lineage>
        <taxon>Eukaryota</taxon>
        <taxon>Metazoa</taxon>
        <taxon>Ecdysozoa</taxon>
        <taxon>Nematoda</taxon>
        <taxon>Chromadorea</taxon>
        <taxon>Rhabditida</taxon>
        <taxon>Rhabditina</taxon>
        <taxon>Rhabditomorpha</taxon>
        <taxon>Strongyloidea</taxon>
        <taxon>Strongylidae</taxon>
        <taxon>Cylicostephanus</taxon>
    </lineage>
</organism>
<evidence type="ECO:0000313" key="16">
    <source>
        <dbReference type="Proteomes" id="UP000271889"/>
    </source>
</evidence>
<dbReference type="AlphaFoldDB" id="A0A3P6RZI8"/>
<keyword evidence="8 13" id="KW-0406">Ion transport</keyword>
<name>A0A3P6RZI8_CYLGO</name>
<evidence type="ECO:0000256" key="10">
    <source>
        <dbReference type="ARBA" id="ARBA00023180"/>
    </source>
</evidence>
<keyword evidence="16" id="KW-1185">Reference proteome</keyword>
<sequence length="246" mass="28629">MNMGKITASLRSFMFVNRVQVLNYHDCEVDLKDFESLYREGGVDTYEIHELMKLRKLMLRDIISYVIATIIVIYLQIDEFKLFYEKGLHARKNVLRKLDIVIAKHQGLTAIEETVTCLRNISQNIPLLKVRLNHHGLPIIVSNLQKSKFVRGEWLSRIQRQVEIAQSYSATPQYDQVNLLQVKIYFAHFKQESIKEERSYNVFLLLAEIGGTIGLYVGATLLTVAETIVFFFEERTRKILVKPAYL</sequence>
<evidence type="ECO:0000256" key="8">
    <source>
        <dbReference type="ARBA" id="ARBA00023065"/>
    </source>
</evidence>
<gene>
    <name evidence="15" type="ORF">CGOC_LOCUS1011</name>
</gene>
<dbReference type="GO" id="GO:0005272">
    <property type="term" value="F:sodium channel activity"/>
    <property type="evidence" value="ECO:0007669"/>
    <property type="project" value="UniProtKB-KW"/>
</dbReference>
<evidence type="ECO:0000256" key="7">
    <source>
        <dbReference type="ARBA" id="ARBA00023053"/>
    </source>
</evidence>
<feature type="transmembrane region" description="Helical" evidence="14">
    <location>
        <begin position="213"/>
        <end position="232"/>
    </location>
</feature>
<dbReference type="Gene3D" id="1.10.287.770">
    <property type="entry name" value="YojJ-like"/>
    <property type="match status" value="1"/>
</dbReference>
<evidence type="ECO:0000256" key="5">
    <source>
        <dbReference type="ARBA" id="ARBA00022692"/>
    </source>
</evidence>
<keyword evidence="3 13" id="KW-0813">Transport</keyword>
<protein>
    <submittedName>
        <fullName evidence="15">Uncharacterized protein</fullName>
    </submittedName>
</protein>
<comment type="similarity">
    <text evidence="2 13">Belongs to the amiloride-sensitive sodium channel (TC 1.A.6) family.</text>
</comment>
<dbReference type="EMBL" id="UYRV01001687">
    <property type="protein sequence ID" value="VDK47378.1"/>
    <property type="molecule type" value="Genomic_DNA"/>
</dbReference>
<dbReference type="PRINTS" id="PR01078">
    <property type="entry name" value="AMINACHANNEL"/>
</dbReference>
<evidence type="ECO:0000256" key="9">
    <source>
        <dbReference type="ARBA" id="ARBA00023136"/>
    </source>
</evidence>
<evidence type="ECO:0000256" key="3">
    <source>
        <dbReference type="ARBA" id="ARBA00022448"/>
    </source>
</evidence>
<reference evidence="15 16" key="1">
    <citation type="submission" date="2018-11" db="EMBL/GenBank/DDBJ databases">
        <authorList>
            <consortium name="Pathogen Informatics"/>
        </authorList>
    </citation>
    <scope>NUCLEOTIDE SEQUENCE [LARGE SCALE GENOMIC DNA]</scope>
</reference>